<evidence type="ECO:0000256" key="1">
    <source>
        <dbReference type="SAM" id="Phobius"/>
    </source>
</evidence>
<dbReference type="AlphaFoldDB" id="A0A8S1EYI8"/>
<proteinExistence type="predicted"/>
<name>A0A8S1EYI8_9PELO</name>
<evidence type="ECO:0000313" key="2">
    <source>
        <dbReference type="EMBL" id="CAB3405140.1"/>
    </source>
</evidence>
<gene>
    <name evidence="2" type="ORF">CBOVIS_LOCUS7373</name>
</gene>
<reference evidence="2 3" key="1">
    <citation type="submission" date="2020-04" db="EMBL/GenBank/DDBJ databases">
        <authorList>
            <person name="Laetsch R D."/>
            <person name="Stevens L."/>
            <person name="Kumar S."/>
            <person name="Blaxter L. M."/>
        </authorList>
    </citation>
    <scope>NUCLEOTIDE SEQUENCE [LARGE SCALE GENOMIC DNA]</scope>
</reference>
<feature type="transmembrane region" description="Helical" evidence="1">
    <location>
        <begin position="46"/>
        <end position="71"/>
    </location>
</feature>
<feature type="transmembrane region" description="Helical" evidence="1">
    <location>
        <begin position="83"/>
        <end position="110"/>
    </location>
</feature>
<keyword evidence="3" id="KW-1185">Reference proteome</keyword>
<keyword evidence="1" id="KW-0472">Membrane</keyword>
<protein>
    <submittedName>
        <fullName evidence="2">Uncharacterized protein</fullName>
    </submittedName>
</protein>
<organism evidence="2 3">
    <name type="scientific">Caenorhabditis bovis</name>
    <dbReference type="NCBI Taxonomy" id="2654633"/>
    <lineage>
        <taxon>Eukaryota</taxon>
        <taxon>Metazoa</taxon>
        <taxon>Ecdysozoa</taxon>
        <taxon>Nematoda</taxon>
        <taxon>Chromadorea</taxon>
        <taxon>Rhabditida</taxon>
        <taxon>Rhabditina</taxon>
        <taxon>Rhabditomorpha</taxon>
        <taxon>Rhabditoidea</taxon>
        <taxon>Rhabditidae</taxon>
        <taxon>Peloderinae</taxon>
        <taxon>Caenorhabditis</taxon>
    </lineage>
</organism>
<feature type="transmembrane region" description="Helical" evidence="1">
    <location>
        <begin position="131"/>
        <end position="151"/>
    </location>
</feature>
<evidence type="ECO:0000313" key="3">
    <source>
        <dbReference type="Proteomes" id="UP000494206"/>
    </source>
</evidence>
<feature type="transmembrane region" description="Helical" evidence="1">
    <location>
        <begin position="17"/>
        <end position="34"/>
    </location>
</feature>
<keyword evidence="1" id="KW-1133">Transmembrane helix</keyword>
<dbReference type="Proteomes" id="UP000494206">
    <property type="component" value="Unassembled WGS sequence"/>
</dbReference>
<comment type="caution">
    <text evidence="2">The sequence shown here is derived from an EMBL/GenBank/DDBJ whole genome shotgun (WGS) entry which is preliminary data.</text>
</comment>
<sequence length="230" mass="26685">MDELILGDTTNGQTAKILPPIILMFPYSILFIKSRFKDREQLVYPIYLMFFIVCFSVTFFKTGVIVILYYSNARAMGNLSMELTVIFLYAMIWNNVFINTHVIPVGLLLLSIQRYVVINFKEKYWKFVSGYFLLFLIVVDVITAVWFVFYMDAVGCGMISFYEIAVTDNEYCDDGVYVDRKMRISAIAHAVFLWAESLLRPLIVTGSDIEADGQADLRVWIDWHHLTIRL</sequence>
<keyword evidence="1" id="KW-0812">Transmembrane</keyword>
<dbReference type="EMBL" id="CADEPM010000004">
    <property type="protein sequence ID" value="CAB3405140.1"/>
    <property type="molecule type" value="Genomic_DNA"/>
</dbReference>
<accession>A0A8S1EYI8</accession>